<evidence type="ECO:0000256" key="1">
    <source>
        <dbReference type="SAM" id="MobiDB-lite"/>
    </source>
</evidence>
<evidence type="ECO:0000313" key="2">
    <source>
        <dbReference type="EMBL" id="GFT37215.1"/>
    </source>
</evidence>
<accession>A0A8X6NVX4</accession>
<dbReference type="EMBL" id="BMAW01014051">
    <property type="protein sequence ID" value="GFT37215.1"/>
    <property type="molecule type" value="Genomic_DNA"/>
</dbReference>
<name>A0A8X6NVX4_NEPPI</name>
<dbReference type="AlphaFoldDB" id="A0A8X6NVX4"/>
<sequence length="84" mass="9391">MQVLLIDVAIKEEKEYKSNPLKRNPNARGGPQNDRDLTKRTRGPNWSLQESSERDGRLGGTSVLNYPQDCRLAGKTFCRAVTSG</sequence>
<proteinExistence type="predicted"/>
<keyword evidence="3" id="KW-1185">Reference proteome</keyword>
<feature type="region of interest" description="Disordered" evidence="1">
    <location>
        <begin position="15"/>
        <end position="64"/>
    </location>
</feature>
<evidence type="ECO:0000313" key="3">
    <source>
        <dbReference type="Proteomes" id="UP000887013"/>
    </source>
</evidence>
<comment type="caution">
    <text evidence="2">The sequence shown here is derived from an EMBL/GenBank/DDBJ whole genome shotgun (WGS) entry which is preliminary data.</text>
</comment>
<reference evidence="2" key="1">
    <citation type="submission" date="2020-08" db="EMBL/GenBank/DDBJ databases">
        <title>Multicomponent nature underlies the extraordinary mechanical properties of spider dragline silk.</title>
        <authorList>
            <person name="Kono N."/>
            <person name="Nakamura H."/>
            <person name="Mori M."/>
            <person name="Yoshida Y."/>
            <person name="Ohtoshi R."/>
            <person name="Malay A.D."/>
            <person name="Moran D.A.P."/>
            <person name="Tomita M."/>
            <person name="Numata K."/>
            <person name="Arakawa K."/>
        </authorList>
    </citation>
    <scope>NUCLEOTIDE SEQUENCE</scope>
</reference>
<dbReference type="Proteomes" id="UP000887013">
    <property type="component" value="Unassembled WGS sequence"/>
</dbReference>
<gene>
    <name evidence="2" type="ORF">NPIL_245631</name>
</gene>
<protein>
    <submittedName>
        <fullName evidence="2">Uncharacterized protein</fullName>
    </submittedName>
</protein>
<organism evidence="2 3">
    <name type="scientific">Nephila pilipes</name>
    <name type="common">Giant wood spider</name>
    <name type="synonym">Nephila maculata</name>
    <dbReference type="NCBI Taxonomy" id="299642"/>
    <lineage>
        <taxon>Eukaryota</taxon>
        <taxon>Metazoa</taxon>
        <taxon>Ecdysozoa</taxon>
        <taxon>Arthropoda</taxon>
        <taxon>Chelicerata</taxon>
        <taxon>Arachnida</taxon>
        <taxon>Araneae</taxon>
        <taxon>Araneomorphae</taxon>
        <taxon>Entelegynae</taxon>
        <taxon>Araneoidea</taxon>
        <taxon>Nephilidae</taxon>
        <taxon>Nephila</taxon>
    </lineage>
</organism>